<dbReference type="OrthoDB" id="59763at2157"/>
<name>A0A097QT26_9EURY</name>
<sequence>MFGEHELKTQFIRVGDKKIHLLEESEGLVRYRRDNVERILKNNGEKLRVLPAPATGYGVKLLMVRFKESLVVPPHDSITGFIEAPVEVDVKIGGLVVDHFILGREKYALYGTLEAGVICRYHVGSFYPEEPESIGIAKLIVSNPTPEWKALERVVIPIWKTPMYYESSRAYYPLLIVTIRDNVPYVSNTGKPPKDGLNAVGEGLSLPNFLMRW</sequence>
<gene>
    <name evidence="1" type="ORF">TEU_04365</name>
</gene>
<protein>
    <recommendedName>
        <fullName evidence="3">DUF432 domain-containing protein</fullName>
    </recommendedName>
</protein>
<dbReference type="GeneID" id="25152669"/>
<accession>A0A097QT26</accession>
<dbReference type="KEGG" id="teu:TEU_04365"/>
<dbReference type="AlphaFoldDB" id="A0A097QT26"/>
<evidence type="ECO:0008006" key="3">
    <source>
        <dbReference type="Google" id="ProtNLM"/>
    </source>
</evidence>
<dbReference type="STRING" id="1505907.TEU_04365"/>
<proteinExistence type="predicted"/>
<organism evidence="1 2">
    <name type="scientific">Thermococcus eurythermalis</name>
    <dbReference type="NCBI Taxonomy" id="1505907"/>
    <lineage>
        <taxon>Archaea</taxon>
        <taxon>Methanobacteriati</taxon>
        <taxon>Methanobacteriota</taxon>
        <taxon>Thermococci</taxon>
        <taxon>Thermococcales</taxon>
        <taxon>Thermococcaceae</taxon>
        <taxon>Thermococcus</taxon>
    </lineage>
</organism>
<reference evidence="1 2" key="1">
    <citation type="journal article" date="2015" name="Int. J. Syst. Evol. Microbiol.">
        <title>Thermococcus eurythermalis sp. nov., a conditional piezophilic hyperthermophilic archaeon with a wide temperature range isolated from an oil-immersed chimney in the Guaymas Basin.</title>
        <authorList>
            <person name="Zhao W."/>
            <person name="Zeng X."/>
            <person name="Xiao X."/>
        </authorList>
    </citation>
    <scope>NUCLEOTIDE SEQUENCE [LARGE SCALE GENOMIC DNA]</scope>
    <source>
        <strain evidence="1 2">A501</strain>
    </source>
</reference>
<dbReference type="Pfam" id="PF04254">
    <property type="entry name" value="DUF432"/>
    <property type="match status" value="1"/>
</dbReference>
<keyword evidence="2" id="KW-1185">Reference proteome</keyword>
<evidence type="ECO:0000313" key="1">
    <source>
        <dbReference type="EMBL" id="AIU69632.1"/>
    </source>
</evidence>
<evidence type="ECO:0000313" key="2">
    <source>
        <dbReference type="Proteomes" id="UP000029980"/>
    </source>
</evidence>
<dbReference type="InterPro" id="IPR007366">
    <property type="entry name" value="DUF432"/>
</dbReference>
<dbReference type="PIRSF" id="PIRSF019202">
    <property type="entry name" value="UCP019202"/>
    <property type="match status" value="1"/>
</dbReference>
<dbReference type="EMBL" id="CP008887">
    <property type="protein sequence ID" value="AIU69632.1"/>
    <property type="molecule type" value="Genomic_DNA"/>
</dbReference>
<dbReference type="HOGENOM" id="CLU_1324065_0_0_2"/>
<dbReference type="RefSeq" id="WP_050002612.1">
    <property type="nucleotide sequence ID" value="NZ_CP008887.1"/>
</dbReference>
<dbReference type="Proteomes" id="UP000029980">
    <property type="component" value="Chromosome"/>
</dbReference>